<evidence type="ECO:0000256" key="9">
    <source>
        <dbReference type="ARBA" id="ARBA00022989"/>
    </source>
</evidence>
<dbReference type="PROSITE" id="PS50011">
    <property type="entry name" value="PROTEIN_KINASE_DOM"/>
    <property type="match status" value="1"/>
</dbReference>
<evidence type="ECO:0000256" key="11">
    <source>
        <dbReference type="ARBA" id="ARBA00023136"/>
    </source>
</evidence>
<dbReference type="InterPro" id="IPR002912">
    <property type="entry name" value="ACT_dom"/>
</dbReference>
<feature type="compositionally biased region" description="Basic and acidic residues" evidence="15">
    <location>
        <begin position="611"/>
        <end position="637"/>
    </location>
</feature>
<comment type="subcellular location">
    <subcellularLocation>
        <location evidence="1">Membrane</location>
        <topology evidence="1">Multi-pass membrane protein</topology>
    </subcellularLocation>
</comment>
<dbReference type="SUPFAM" id="SSF50182">
    <property type="entry name" value="Sm-like ribonucleoproteins"/>
    <property type="match status" value="1"/>
</dbReference>
<keyword evidence="5 16" id="KW-0812">Transmembrane</keyword>
<sequence>MVNSCVQSTSNGVSQATVNMGDTESCNRGILNSGWNHRCPKQRQKVGVYNEVLCRLKELNVPEALLPGFEDDLWTHFYRLPARYALDMNVERAEEVLMHKRLLDIAGGPTTATKPAVEVRLVQVRSTSASASGSSSKSLLSNSQSKVCPEDSGIQGNTSFHPPPAFASSSNVEHALGHAQFLPVRDRDNYLNFYAHYARPMHEITISTNDKPKLLSQLTSLLSETGLDILEAHAFSTIDGYSLDVFVVGGWPIEETEKLKQELAKKIQKLQQHQLKENGSIPTSTTAKQGQTGMNFIWRIDAGCMRYEKKIASGPFSDLYKGTFCNQDVAIKVLKHDNLNENIQREFAQEVYILSKIQHRNVVKFVGACTKPPNLYLVTEYMPGGSMFDFLHKQKTALTLPSLLKVAIDVSEGMKYLHQNNIIHRDLKASNLLIDENGVVKVADFGVARVHNQSGIMTAETGTYRWMAPEVIEHRPYDHKADVFSFAIVLWELLTGKLPYEHLSPLQAAVGVIQKGLRPKIPSHTHSKLVELLHWCWHHDSSLRPNFSEILEFLLRVTKTKRKVVFYEVKENLMTQREEVVLDFEDNNGRSNSKEENSASKGVVNSPSDKIYQDLQEKRKGSESTKKRKQDQQRNQESHLQTSHSEENVARSTSNNSTPRYSWKSSISRTKSRLIDPPEESCANSESSEQKVAENDDSVEDMPEIYKKTRFSVFSLLQWLCLTSIIVALLSNLWISFLRNVKLCGLPLWEWETMILVLICGRLLSGWVIKLIVFFVERNFILRKRVLYFVYGLKHSVKNCVWLGLVLLVWHFILVNAVKRKVNDRFLSCVTKVVLCLFIGTLIWLLKTILVKVFALHFHVKTFFERIREALFSQYVIETLSCDRLREEEEGEDRSVGRVLCNKKKQDEEMSIEQLHRLNKRNISAWNMKRMINIVMHGAFITTLDERILCSDVEDEPLLQLRSESQAKIAAQKIFHNVAQPGSPCIFLQDVMQFMRRDEALKSMDLLGAACTDQGISMSSLREWMVKAFRERRALALSLKDTKTAVDELHNMLNMIVGIVILVVWLVLLETPILHFLVFMGSQLLLAVFVFGNSCRTVFEAIIFLFVMHPFDVGDRCEVDGVQMVVEEMNILTTVFLKSDNQKLTYPNSVLATKPISNYQRSPDMGEAVDFCIHISTPLDKVATMKRRIIEYIERKNEQWHVAPMVIMKDVEDLNKVNMSVWLTHKMNYQDMKERWKRRTQLIEEMMKVLKELDVEYRLLPVDVNVRNQPPLLSNKFPSNWKTCDTSMS</sequence>
<evidence type="ECO:0000256" key="3">
    <source>
        <dbReference type="ARBA" id="ARBA00022448"/>
    </source>
</evidence>
<feature type="compositionally biased region" description="Polar residues" evidence="15">
    <location>
        <begin position="650"/>
        <end position="669"/>
    </location>
</feature>
<evidence type="ECO:0000256" key="15">
    <source>
        <dbReference type="SAM" id="MobiDB-lite"/>
    </source>
</evidence>
<evidence type="ECO:0000256" key="2">
    <source>
        <dbReference type="ARBA" id="ARBA00008017"/>
    </source>
</evidence>
<feature type="region of interest" description="Disordered" evidence="15">
    <location>
        <begin position="584"/>
        <end position="698"/>
    </location>
</feature>
<dbReference type="Pfam" id="PF07714">
    <property type="entry name" value="PK_Tyr_Ser-Thr"/>
    <property type="match status" value="1"/>
</dbReference>
<dbReference type="InterPro" id="IPR045865">
    <property type="entry name" value="ACT-like_dom_sf"/>
</dbReference>
<evidence type="ECO:0000256" key="12">
    <source>
        <dbReference type="ARBA" id="ARBA00023303"/>
    </source>
</evidence>
<dbReference type="InterPro" id="IPR023408">
    <property type="entry name" value="MscS_beta-dom_sf"/>
</dbReference>
<dbReference type="GO" id="GO:0005524">
    <property type="term" value="F:ATP binding"/>
    <property type="evidence" value="ECO:0007669"/>
    <property type="project" value="UniProtKB-KW"/>
</dbReference>
<evidence type="ECO:0000256" key="14">
    <source>
        <dbReference type="ARBA" id="ARBA00048679"/>
    </source>
</evidence>
<evidence type="ECO:0000259" key="17">
    <source>
        <dbReference type="PROSITE" id="PS50011"/>
    </source>
</evidence>
<evidence type="ECO:0000256" key="6">
    <source>
        <dbReference type="ARBA" id="ARBA00022741"/>
    </source>
</evidence>
<comment type="catalytic activity">
    <reaction evidence="14">
        <text>L-seryl-[protein] + ATP = O-phospho-L-seryl-[protein] + ADP + H(+)</text>
        <dbReference type="Rhea" id="RHEA:17989"/>
        <dbReference type="Rhea" id="RHEA-COMP:9863"/>
        <dbReference type="Rhea" id="RHEA-COMP:11604"/>
        <dbReference type="ChEBI" id="CHEBI:15378"/>
        <dbReference type="ChEBI" id="CHEBI:29999"/>
        <dbReference type="ChEBI" id="CHEBI:30616"/>
        <dbReference type="ChEBI" id="CHEBI:83421"/>
        <dbReference type="ChEBI" id="CHEBI:456216"/>
        <dbReference type="EC" id="2.7.11.1"/>
    </reaction>
</comment>
<proteinExistence type="inferred from homology"/>
<feature type="transmembrane region" description="Helical" evidence="16">
    <location>
        <begin position="1049"/>
        <end position="1067"/>
    </location>
</feature>
<dbReference type="InterPro" id="IPR006685">
    <property type="entry name" value="MscS_channel_2nd"/>
</dbReference>
<evidence type="ECO:0000313" key="19">
    <source>
        <dbReference type="EMBL" id="KAK7352202.1"/>
    </source>
</evidence>
<feature type="transmembrane region" description="Helical" evidence="16">
    <location>
        <begin position="755"/>
        <end position="776"/>
    </location>
</feature>
<feature type="region of interest" description="Disordered" evidence="15">
    <location>
        <begin position="131"/>
        <end position="161"/>
    </location>
</feature>
<comment type="catalytic activity">
    <reaction evidence="13">
        <text>L-threonyl-[protein] + ATP = O-phospho-L-threonyl-[protein] + ADP + H(+)</text>
        <dbReference type="Rhea" id="RHEA:46608"/>
        <dbReference type="Rhea" id="RHEA-COMP:11060"/>
        <dbReference type="Rhea" id="RHEA-COMP:11605"/>
        <dbReference type="ChEBI" id="CHEBI:15378"/>
        <dbReference type="ChEBI" id="CHEBI:30013"/>
        <dbReference type="ChEBI" id="CHEBI:30616"/>
        <dbReference type="ChEBI" id="CHEBI:61977"/>
        <dbReference type="ChEBI" id="CHEBI:456216"/>
        <dbReference type="EC" id="2.7.11.1"/>
    </reaction>
</comment>
<keyword evidence="9 16" id="KW-1133">Transmembrane helix</keyword>
<keyword evidence="6" id="KW-0547">Nucleotide-binding</keyword>
<reference evidence="19 20" key="1">
    <citation type="submission" date="2024-01" db="EMBL/GenBank/DDBJ databases">
        <title>The genomes of 5 underutilized Papilionoideae crops provide insights into root nodulation and disease resistanc.</title>
        <authorList>
            <person name="Jiang F."/>
        </authorList>
    </citation>
    <scope>NUCLEOTIDE SEQUENCE [LARGE SCALE GENOMIC DNA]</scope>
    <source>
        <strain evidence="19">JINMINGXINNONG_FW02</strain>
        <tissue evidence="19">Leaves</tissue>
    </source>
</reference>
<keyword evidence="12" id="KW-0407">Ion channel</keyword>
<feature type="transmembrane region" description="Helical" evidence="16">
    <location>
        <begin position="825"/>
        <end position="846"/>
    </location>
</feature>
<feature type="transmembrane region" description="Helical" evidence="16">
    <location>
        <begin position="711"/>
        <end position="735"/>
    </location>
</feature>
<evidence type="ECO:0000256" key="8">
    <source>
        <dbReference type="ARBA" id="ARBA00022840"/>
    </source>
</evidence>
<dbReference type="InterPro" id="IPR000719">
    <property type="entry name" value="Prot_kinase_dom"/>
</dbReference>
<name>A0AAN9QY36_PHACN</name>
<evidence type="ECO:0008006" key="21">
    <source>
        <dbReference type="Google" id="ProtNLM"/>
    </source>
</evidence>
<feature type="domain" description="Protein kinase" evidence="17">
    <location>
        <begin position="305"/>
        <end position="554"/>
    </location>
</feature>
<dbReference type="FunFam" id="2.30.30.60:FF:000003">
    <property type="entry name" value="Predicted mechanosensitive ion channel"/>
    <property type="match status" value="1"/>
</dbReference>
<dbReference type="Pfam" id="PF00924">
    <property type="entry name" value="MS_channel_2nd"/>
    <property type="match status" value="1"/>
</dbReference>
<feature type="domain" description="ACT" evidence="18">
    <location>
        <begin position="203"/>
        <end position="282"/>
    </location>
</feature>
<comment type="caution">
    <text evidence="19">The sequence shown here is derived from an EMBL/GenBank/DDBJ whole genome shotgun (WGS) entry which is preliminary data.</text>
</comment>
<dbReference type="InterPro" id="IPR016688">
    <property type="entry name" value="MscS-like_plants/fungi"/>
</dbReference>
<evidence type="ECO:0000256" key="4">
    <source>
        <dbReference type="ARBA" id="ARBA00022679"/>
    </source>
</evidence>
<dbReference type="Gene3D" id="3.30.200.20">
    <property type="entry name" value="Phosphorylase Kinase, domain 1"/>
    <property type="match status" value="1"/>
</dbReference>
<dbReference type="EMBL" id="JAYMYR010000007">
    <property type="protein sequence ID" value="KAK7352202.1"/>
    <property type="molecule type" value="Genomic_DNA"/>
</dbReference>
<keyword evidence="10" id="KW-0406">Ion transport</keyword>
<dbReference type="InterPro" id="IPR011009">
    <property type="entry name" value="Kinase-like_dom_sf"/>
</dbReference>
<keyword evidence="3" id="KW-0813">Transport</keyword>
<feature type="compositionally biased region" description="Polar residues" evidence="15">
    <location>
        <begin position="599"/>
        <end position="608"/>
    </location>
</feature>
<accession>A0AAN9QY36</accession>
<dbReference type="GO" id="GO:0008381">
    <property type="term" value="F:mechanosensitive monoatomic ion channel activity"/>
    <property type="evidence" value="ECO:0007669"/>
    <property type="project" value="TreeGrafter"/>
</dbReference>
<evidence type="ECO:0000256" key="13">
    <source>
        <dbReference type="ARBA" id="ARBA00047899"/>
    </source>
</evidence>
<feature type="compositionally biased region" description="Low complexity" evidence="15">
    <location>
        <begin position="131"/>
        <end position="146"/>
    </location>
</feature>
<keyword evidence="4" id="KW-0808">Transferase</keyword>
<evidence type="ECO:0000256" key="5">
    <source>
        <dbReference type="ARBA" id="ARBA00022692"/>
    </source>
</evidence>
<dbReference type="PROSITE" id="PS51671">
    <property type="entry name" value="ACT"/>
    <property type="match status" value="1"/>
</dbReference>
<dbReference type="PANTHER" id="PTHR31618">
    <property type="entry name" value="MECHANOSENSITIVE ION CHANNEL PROTEIN 5"/>
    <property type="match status" value="1"/>
</dbReference>
<evidence type="ECO:0000256" key="1">
    <source>
        <dbReference type="ARBA" id="ARBA00004141"/>
    </source>
</evidence>
<evidence type="ECO:0000256" key="16">
    <source>
        <dbReference type="SAM" id="Phobius"/>
    </source>
</evidence>
<organism evidence="19 20">
    <name type="scientific">Phaseolus coccineus</name>
    <name type="common">Scarlet runner bean</name>
    <name type="synonym">Phaseolus multiflorus</name>
    <dbReference type="NCBI Taxonomy" id="3886"/>
    <lineage>
        <taxon>Eukaryota</taxon>
        <taxon>Viridiplantae</taxon>
        <taxon>Streptophyta</taxon>
        <taxon>Embryophyta</taxon>
        <taxon>Tracheophyta</taxon>
        <taxon>Spermatophyta</taxon>
        <taxon>Magnoliopsida</taxon>
        <taxon>eudicotyledons</taxon>
        <taxon>Gunneridae</taxon>
        <taxon>Pentapetalae</taxon>
        <taxon>rosids</taxon>
        <taxon>fabids</taxon>
        <taxon>Fabales</taxon>
        <taxon>Fabaceae</taxon>
        <taxon>Papilionoideae</taxon>
        <taxon>50 kb inversion clade</taxon>
        <taxon>NPAAA clade</taxon>
        <taxon>indigoferoid/millettioid clade</taxon>
        <taxon>Phaseoleae</taxon>
        <taxon>Phaseolus</taxon>
    </lineage>
</organism>
<dbReference type="InterPro" id="IPR008271">
    <property type="entry name" value="Ser/Thr_kinase_AS"/>
</dbReference>
<keyword evidence="11 16" id="KW-0472">Membrane</keyword>
<dbReference type="Gene3D" id="1.10.510.10">
    <property type="entry name" value="Transferase(Phosphotransferase) domain 1"/>
    <property type="match status" value="1"/>
</dbReference>
<protein>
    <recommendedName>
        <fullName evidence="21">Protein kinase domain-containing protein</fullName>
    </recommendedName>
</protein>
<dbReference type="InterPro" id="IPR001245">
    <property type="entry name" value="Ser-Thr/Tyr_kinase_cat_dom"/>
</dbReference>
<dbReference type="SMART" id="SM00220">
    <property type="entry name" value="S_TKc"/>
    <property type="match status" value="1"/>
</dbReference>
<evidence type="ECO:0000313" key="20">
    <source>
        <dbReference type="Proteomes" id="UP001374584"/>
    </source>
</evidence>
<dbReference type="Gene3D" id="2.30.30.60">
    <property type="match status" value="1"/>
</dbReference>
<dbReference type="PRINTS" id="PR00109">
    <property type="entry name" value="TYRKINASE"/>
</dbReference>
<gene>
    <name evidence="19" type="ORF">VNO80_17620</name>
</gene>
<dbReference type="PROSITE" id="PS00108">
    <property type="entry name" value="PROTEIN_KINASE_ST"/>
    <property type="match status" value="1"/>
</dbReference>
<dbReference type="GO" id="GO:0005886">
    <property type="term" value="C:plasma membrane"/>
    <property type="evidence" value="ECO:0007669"/>
    <property type="project" value="UniProtKB-ARBA"/>
</dbReference>
<keyword evidence="20" id="KW-1185">Reference proteome</keyword>
<feature type="transmembrane region" description="Helical" evidence="16">
    <location>
        <begin position="796"/>
        <end position="813"/>
    </location>
</feature>
<keyword evidence="8" id="KW-0067">ATP-binding</keyword>
<dbReference type="InterPro" id="IPR010920">
    <property type="entry name" value="LSM_dom_sf"/>
</dbReference>
<dbReference type="CDD" id="cd13999">
    <property type="entry name" value="STKc_MAP3K-like"/>
    <property type="match status" value="1"/>
</dbReference>
<dbReference type="Proteomes" id="UP001374584">
    <property type="component" value="Unassembled WGS sequence"/>
</dbReference>
<dbReference type="SUPFAM" id="SSF56112">
    <property type="entry name" value="Protein kinase-like (PK-like)"/>
    <property type="match status" value="1"/>
</dbReference>
<dbReference type="SUPFAM" id="SSF55021">
    <property type="entry name" value="ACT-like"/>
    <property type="match status" value="1"/>
</dbReference>
<dbReference type="FunFam" id="3.30.200.20:FF:000034">
    <property type="entry name" value="Kinase suppressor of Ras 1"/>
    <property type="match status" value="1"/>
</dbReference>
<evidence type="ECO:0000256" key="7">
    <source>
        <dbReference type="ARBA" id="ARBA00022777"/>
    </source>
</evidence>
<keyword evidence="7" id="KW-0418">Kinase</keyword>
<evidence type="ECO:0000259" key="18">
    <source>
        <dbReference type="PROSITE" id="PS51671"/>
    </source>
</evidence>
<dbReference type="GO" id="GO:0004674">
    <property type="term" value="F:protein serine/threonine kinase activity"/>
    <property type="evidence" value="ECO:0007669"/>
    <property type="project" value="UniProtKB-EC"/>
</dbReference>
<dbReference type="PANTHER" id="PTHR31618:SF8">
    <property type="entry name" value="MECHANOSENSITIVE ION CHANNEL PROTEIN"/>
    <property type="match status" value="1"/>
</dbReference>
<comment type="similarity">
    <text evidence="2">Belongs to the MscS (TC 1.A.23) family.</text>
</comment>
<dbReference type="GO" id="GO:0006820">
    <property type="term" value="P:monoatomic anion transport"/>
    <property type="evidence" value="ECO:0007669"/>
    <property type="project" value="TreeGrafter"/>
</dbReference>
<evidence type="ECO:0000256" key="10">
    <source>
        <dbReference type="ARBA" id="ARBA00023065"/>
    </source>
</evidence>
<dbReference type="GO" id="GO:0050982">
    <property type="term" value="P:detection of mechanical stimulus"/>
    <property type="evidence" value="ECO:0007669"/>
    <property type="project" value="UniProtKB-ARBA"/>
</dbReference>